<dbReference type="SUPFAM" id="SSF55021">
    <property type="entry name" value="ACT-like"/>
    <property type="match status" value="2"/>
</dbReference>
<dbReference type="InterPro" id="IPR045865">
    <property type="entry name" value="ACT-like_dom_sf"/>
</dbReference>
<sequence>MAGETDLALMLRTLTVTRRPGRYVFVTVDEERAAGLRGKAAASVVEDEGATLVLPAEAADAEGLPYDFVAAWLTLDVRSALEAVGLTAAFSAALAGAGISCNVLAGFHHDHLLVPEDRAEDALAALAGLRKPPPP</sequence>
<dbReference type="RefSeq" id="WP_133741103.1">
    <property type="nucleotide sequence ID" value="NZ_SNYN01000005.1"/>
</dbReference>
<dbReference type="Pfam" id="PF10000">
    <property type="entry name" value="ACT_3"/>
    <property type="match status" value="1"/>
</dbReference>
<dbReference type="InterPro" id="IPR027795">
    <property type="entry name" value="CASTOR_ACT_dom"/>
</dbReference>
<accession>A0A4R6V975</accession>
<protein>
    <submittedName>
        <fullName evidence="3">Uncharacterized protein</fullName>
    </submittedName>
</protein>
<evidence type="ECO:0000259" key="1">
    <source>
        <dbReference type="Pfam" id="PF10000"/>
    </source>
</evidence>
<gene>
    <name evidence="3" type="ORF">EV190_105105</name>
</gene>
<proteinExistence type="predicted"/>
<keyword evidence="4" id="KW-1185">Reference proteome</keyword>
<dbReference type="InterPro" id="IPR018717">
    <property type="entry name" value="DUF2241"/>
</dbReference>
<dbReference type="AlphaFoldDB" id="A0A4R6V975"/>
<dbReference type="Proteomes" id="UP000295281">
    <property type="component" value="Unassembled WGS sequence"/>
</dbReference>
<feature type="domain" description="DUF2241" evidence="1">
    <location>
        <begin position="2"/>
        <end position="70"/>
    </location>
</feature>
<dbReference type="EMBL" id="SNYN01000005">
    <property type="protein sequence ID" value="TDQ52988.1"/>
    <property type="molecule type" value="Genomic_DNA"/>
</dbReference>
<dbReference type="PANTHER" id="PTHR39199">
    <property type="entry name" value="BLR5128 PROTEIN"/>
    <property type="match status" value="1"/>
</dbReference>
<dbReference type="Gene3D" id="3.30.2130.10">
    <property type="entry name" value="VC0802-like"/>
    <property type="match status" value="1"/>
</dbReference>
<dbReference type="OrthoDB" id="9797178at2"/>
<organism evidence="3 4">
    <name type="scientific">Actinorugispora endophytica</name>
    <dbReference type="NCBI Taxonomy" id="1605990"/>
    <lineage>
        <taxon>Bacteria</taxon>
        <taxon>Bacillati</taxon>
        <taxon>Actinomycetota</taxon>
        <taxon>Actinomycetes</taxon>
        <taxon>Streptosporangiales</taxon>
        <taxon>Nocardiopsidaceae</taxon>
        <taxon>Actinorugispora</taxon>
    </lineage>
</organism>
<comment type="caution">
    <text evidence="3">The sequence shown here is derived from an EMBL/GenBank/DDBJ whole genome shotgun (WGS) entry which is preliminary data.</text>
</comment>
<evidence type="ECO:0000259" key="2">
    <source>
        <dbReference type="Pfam" id="PF13840"/>
    </source>
</evidence>
<evidence type="ECO:0000313" key="3">
    <source>
        <dbReference type="EMBL" id="TDQ52988.1"/>
    </source>
</evidence>
<dbReference type="PANTHER" id="PTHR39199:SF1">
    <property type="entry name" value="BLR5128 PROTEIN"/>
    <property type="match status" value="1"/>
</dbReference>
<name>A0A4R6V975_9ACTN</name>
<reference evidence="3 4" key="1">
    <citation type="submission" date="2019-03" db="EMBL/GenBank/DDBJ databases">
        <title>Genomic Encyclopedia of Type Strains, Phase IV (KMG-IV): sequencing the most valuable type-strain genomes for metagenomic binning, comparative biology and taxonomic classification.</title>
        <authorList>
            <person name="Goeker M."/>
        </authorList>
    </citation>
    <scope>NUCLEOTIDE SEQUENCE [LARGE SCALE GENOMIC DNA]</scope>
    <source>
        <strain evidence="3 4">DSM 46770</strain>
    </source>
</reference>
<dbReference type="Pfam" id="PF13840">
    <property type="entry name" value="ACT_7"/>
    <property type="match status" value="1"/>
</dbReference>
<evidence type="ECO:0000313" key="4">
    <source>
        <dbReference type="Proteomes" id="UP000295281"/>
    </source>
</evidence>
<feature type="domain" description="CASTOR ACT" evidence="2">
    <location>
        <begin position="71"/>
        <end position="126"/>
    </location>
</feature>